<dbReference type="SUPFAM" id="SSF47769">
    <property type="entry name" value="SAM/Pointed domain"/>
    <property type="match status" value="1"/>
</dbReference>
<dbReference type="GeneID" id="5235650"/>
<feature type="compositionally biased region" description="Polar residues" evidence="4">
    <location>
        <begin position="83"/>
        <end position="93"/>
    </location>
</feature>
<dbReference type="InterPro" id="IPR001660">
    <property type="entry name" value="SAM"/>
</dbReference>
<feature type="region of interest" description="Disordered" evidence="4">
    <location>
        <begin position="225"/>
        <end position="264"/>
    </location>
</feature>
<dbReference type="Pfam" id="PF00169">
    <property type="entry name" value="PH"/>
    <property type="match status" value="1"/>
</dbReference>
<dbReference type="Gene3D" id="1.10.150.50">
    <property type="entry name" value="Transcription Factor, Ets-1"/>
    <property type="match status" value="1"/>
</dbReference>
<dbReference type="KEGG" id="lel:PVL30_000162"/>
<dbReference type="Pfam" id="PF00018">
    <property type="entry name" value="SH3_1"/>
    <property type="match status" value="1"/>
</dbReference>
<dbReference type="GO" id="GO:0042147">
    <property type="term" value="P:retrograde transport, endosome to Golgi"/>
    <property type="evidence" value="ECO:0007669"/>
    <property type="project" value="TreeGrafter"/>
</dbReference>
<dbReference type="SMART" id="SM00233">
    <property type="entry name" value="PH"/>
    <property type="match status" value="1"/>
</dbReference>
<organism evidence="8 9">
    <name type="scientific">Lodderomyces elongisporus (strain ATCC 11503 / CBS 2605 / JCM 1781 / NBRC 1676 / NRRL YB-4239)</name>
    <name type="common">Yeast</name>
    <name type="synonym">Saccharomyces elongisporus</name>
    <dbReference type="NCBI Taxonomy" id="379508"/>
    <lineage>
        <taxon>Eukaryota</taxon>
        <taxon>Fungi</taxon>
        <taxon>Dikarya</taxon>
        <taxon>Ascomycota</taxon>
        <taxon>Saccharomycotina</taxon>
        <taxon>Pichiomycetes</taxon>
        <taxon>Debaryomycetaceae</taxon>
        <taxon>Candida/Lodderomyces clade</taxon>
        <taxon>Lodderomyces</taxon>
    </lineage>
</organism>
<dbReference type="Pfam" id="PF07647">
    <property type="entry name" value="SAM_2"/>
    <property type="match status" value="1"/>
</dbReference>
<dbReference type="CDD" id="cd11886">
    <property type="entry name" value="SH3_BOI"/>
    <property type="match status" value="1"/>
</dbReference>
<feature type="compositionally biased region" description="Low complexity" evidence="4">
    <location>
        <begin position="351"/>
        <end position="377"/>
    </location>
</feature>
<dbReference type="CDD" id="cd09535">
    <property type="entry name" value="SAM_BOI-like_fungal"/>
    <property type="match status" value="1"/>
</dbReference>
<feature type="compositionally biased region" description="Low complexity" evidence="4">
    <location>
        <begin position="135"/>
        <end position="149"/>
    </location>
</feature>
<dbReference type="GO" id="GO:0005829">
    <property type="term" value="C:cytosol"/>
    <property type="evidence" value="ECO:0007669"/>
    <property type="project" value="GOC"/>
</dbReference>
<dbReference type="EMBL" id="CH981524">
    <property type="protein sequence ID" value="EDK41993.1"/>
    <property type="molecule type" value="Genomic_DNA"/>
</dbReference>
<feature type="compositionally biased region" description="Low complexity" evidence="4">
    <location>
        <begin position="1041"/>
        <end position="1055"/>
    </location>
</feature>
<dbReference type="GO" id="GO:0007032">
    <property type="term" value="P:endosome organization"/>
    <property type="evidence" value="ECO:0007669"/>
    <property type="project" value="TreeGrafter"/>
</dbReference>
<gene>
    <name evidence="8" type="ORF">LELG_00171</name>
</gene>
<feature type="compositionally biased region" description="Basic residues" evidence="4">
    <location>
        <begin position="528"/>
        <end position="544"/>
    </location>
</feature>
<dbReference type="GO" id="GO:0005769">
    <property type="term" value="C:early endosome"/>
    <property type="evidence" value="ECO:0007669"/>
    <property type="project" value="TreeGrafter"/>
</dbReference>
<dbReference type="GO" id="GO:0030447">
    <property type="term" value="P:filamentous growth"/>
    <property type="evidence" value="ECO:0007669"/>
    <property type="project" value="UniProtKB-ARBA"/>
</dbReference>
<evidence type="ECO:0000259" key="7">
    <source>
        <dbReference type="PROSITE" id="PS50105"/>
    </source>
</evidence>
<dbReference type="eggNOG" id="ENOG502QPMX">
    <property type="taxonomic scope" value="Eukaryota"/>
</dbReference>
<feature type="compositionally biased region" description="Basic and acidic residues" evidence="4">
    <location>
        <begin position="594"/>
        <end position="605"/>
    </location>
</feature>
<keyword evidence="1 3" id="KW-0728">SH3 domain</keyword>
<dbReference type="SUPFAM" id="SSF50729">
    <property type="entry name" value="PH domain-like"/>
    <property type="match status" value="1"/>
</dbReference>
<dbReference type="PROSITE" id="PS50003">
    <property type="entry name" value="PH_DOMAIN"/>
    <property type="match status" value="1"/>
</dbReference>
<feature type="compositionally biased region" description="Polar residues" evidence="4">
    <location>
        <begin position="391"/>
        <end position="402"/>
    </location>
</feature>
<dbReference type="InParanoid" id="A5DS35"/>
<evidence type="ECO:0008006" key="10">
    <source>
        <dbReference type="Google" id="ProtNLM"/>
    </source>
</evidence>
<feature type="compositionally biased region" description="Low complexity" evidence="4">
    <location>
        <begin position="225"/>
        <end position="256"/>
    </location>
</feature>
<feature type="domain" description="PH" evidence="6">
    <location>
        <begin position="737"/>
        <end position="862"/>
    </location>
</feature>
<dbReference type="InterPro" id="IPR035551">
    <property type="entry name" value="Boi1/2_SH3"/>
</dbReference>
<evidence type="ECO:0000259" key="5">
    <source>
        <dbReference type="PROSITE" id="PS50002"/>
    </source>
</evidence>
<feature type="compositionally biased region" description="Polar residues" evidence="4">
    <location>
        <begin position="980"/>
        <end position="995"/>
    </location>
</feature>
<dbReference type="SMART" id="SM00454">
    <property type="entry name" value="SAM"/>
    <property type="match status" value="1"/>
</dbReference>
<dbReference type="OMA" id="YYGWMKK"/>
<feature type="compositionally biased region" description="Low complexity" evidence="4">
    <location>
        <begin position="109"/>
        <end position="118"/>
    </location>
</feature>
<dbReference type="SUPFAM" id="SSF50044">
    <property type="entry name" value="SH3-domain"/>
    <property type="match status" value="1"/>
</dbReference>
<dbReference type="InterPro" id="IPR001452">
    <property type="entry name" value="SH3_domain"/>
</dbReference>
<dbReference type="InterPro" id="IPR001849">
    <property type="entry name" value="PH_domain"/>
</dbReference>
<keyword evidence="2" id="KW-0597">Phosphoprotein</keyword>
<dbReference type="GO" id="GO:0005802">
    <property type="term" value="C:trans-Golgi network"/>
    <property type="evidence" value="ECO:0007669"/>
    <property type="project" value="TreeGrafter"/>
</dbReference>
<evidence type="ECO:0000256" key="2">
    <source>
        <dbReference type="ARBA" id="ARBA00022553"/>
    </source>
</evidence>
<dbReference type="AlphaFoldDB" id="A5DS35"/>
<protein>
    <recommendedName>
        <fullName evidence="10">Protein BOI2</fullName>
    </recommendedName>
</protein>
<dbReference type="InterPro" id="IPR036028">
    <property type="entry name" value="SH3-like_dom_sf"/>
</dbReference>
<dbReference type="PROSITE" id="PS50002">
    <property type="entry name" value="SH3"/>
    <property type="match status" value="1"/>
</dbReference>
<feature type="region of interest" description="Disordered" evidence="4">
    <location>
        <begin position="345"/>
        <end position="402"/>
    </location>
</feature>
<dbReference type="VEuPathDB" id="FungiDB:LELG_00171"/>
<dbReference type="OrthoDB" id="73680at2759"/>
<dbReference type="Gene3D" id="2.30.30.40">
    <property type="entry name" value="SH3 Domains"/>
    <property type="match status" value="1"/>
</dbReference>
<evidence type="ECO:0000313" key="8">
    <source>
        <dbReference type="EMBL" id="EDK41993.1"/>
    </source>
</evidence>
<dbReference type="InterPro" id="IPR045188">
    <property type="entry name" value="Boi1/Boi2-like"/>
</dbReference>
<dbReference type="HOGENOM" id="CLU_003845_0_0_1"/>
<feature type="compositionally biased region" description="Polar residues" evidence="4">
    <location>
        <begin position="563"/>
        <end position="574"/>
    </location>
</feature>
<dbReference type="FunCoup" id="A5DS35">
    <property type="interactions" value="192"/>
</dbReference>
<dbReference type="FunFam" id="2.30.29.30:FF:000230">
    <property type="entry name" value="Polarized growth protein (Boi2)"/>
    <property type="match status" value="1"/>
</dbReference>
<dbReference type="InterPro" id="IPR013761">
    <property type="entry name" value="SAM/pointed_sf"/>
</dbReference>
<dbReference type="Gene3D" id="2.30.29.30">
    <property type="entry name" value="Pleckstrin-homology domain (PH domain)/Phosphotyrosine-binding domain (PTB)"/>
    <property type="match status" value="1"/>
</dbReference>
<dbReference type="PROSITE" id="PS50105">
    <property type="entry name" value="SAM_DOMAIN"/>
    <property type="match status" value="1"/>
</dbReference>
<evidence type="ECO:0000259" key="6">
    <source>
        <dbReference type="PROSITE" id="PS50003"/>
    </source>
</evidence>
<name>A5DS35_LODEL</name>
<proteinExistence type="predicted"/>
<feature type="region of interest" description="Disordered" evidence="4">
    <location>
        <begin position="930"/>
        <end position="962"/>
    </location>
</feature>
<feature type="compositionally biased region" description="Polar residues" evidence="4">
    <location>
        <begin position="1015"/>
        <end position="1040"/>
    </location>
</feature>
<feature type="domain" description="SH3" evidence="5">
    <location>
        <begin position="1"/>
        <end position="65"/>
    </location>
</feature>
<dbReference type="PANTHER" id="PTHR22902">
    <property type="entry name" value="SESQUIPEDALIAN"/>
    <property type="match status" value="1"/>
</dbReference>
<feature type="compositionally biased region" description="Polar residues" evidence="4">
    <location>
        <begin position="119"/>
        <end position="134"/>
    </location>
</feature>
<sequence length="1113" mass="121648">MDGATYICIKPFHARLGDELSLKIGDKIQVLADDREYNDGWYMGKNLLTGEAGLYPKTFTELLEKTEEKTLLRSRSRRVMTPPNKNNSQNNLLKETLNGTTGGSGNDGSNGDSSQSSSHTPNVSSNLNPYNTDQNSKLYNNSNNSSSNLNSEIDKALEELQLHGSTSSLQNENGKENGNGNGKENGKENGNVNKDGNKYNNQSSNTNELKSKIANVLTSSAYTSTLSSSKNNVNNHNNSNNSNNSNGNPHSSHNRNTSTQSMTDDLNPLQAMSWTPKQVSSYFALVLGFDKEVAGKFAKHKITGPILFELDLGHLKELEIDSFGTRFEIHKEIEKLREINLRSAKFKESRTSSQSTSSTNKNDQSQSTMSSSPTESTPYHEEEKYKLPKISTPNDSQSMYPSLHTSTFQNELMPSAFDTSTSTVKHQRKRSQSVENLPLEYESSFMSPRKAPEPPSSNYSPLDTSYKFGAGTNSVNQQHQNQHHHGLYTTRTNASSHALGHTPISRPASSIYDQGSHHRQSSQTSNYKQHHRKQSSVQSHRRHSSLLSFLPNGNDDSKGGNLNGSNTAGTPIQTHPASFAASAASAAVASSYDNKQHGKANDNRKLISPAQIRRENGTDNGVGNNTRENNGASSPRKSQIFDVSTSPVDIDDATLSPKKKSASMKNKSFNALKDDRRVASEPQSANLSNARPSAMRLKSLRTTSTQNFKNLTGSKKLKTSAFTEGIREVTPNEATKTANYSGYMAKRSGNTVSWRSRYFTLHGTRLSYFTSFKDKKEKGLIDITAHNVVPINSESEDLDKSDRYAAMCASTTFAGNYCFKIVPPAPGFKKGLTFTQPKTHYFAVESEEEMRGWIKALMTATIDIDDSVPVVSSCSTPTVSLSKAQELLAKAREENKLKDEELRAKGYIRGDEDFEASFQSTSSTLTDAHENLRPNLTVDTRRSINSLAPPPPMTPLLQRSGSQSGFASPYLLASGYMSPKSASPGNTPAGGSTSPGYFVDPQPAYASLQPAPSRHASTSAYTKSSNRNHGDLNTLSTNPYSTASSLLDSSQADSTNNARTPEESKSRGMFASHPHKTTNGSTPTASMPKKQEKMMAFSSDGSGNHTFVIKSKK</sequence>
<accession>A5DS35</accession>
<reference evidence="8 9" key="1">
    <citation type="journal article" date="2009" name="Nature">
        <title>Evolution of pathogenicity and sexual reproduction in eight Candida genomes.</title>
        <authorList>
            <person name="Butler G."/>
            <person name="Rasmussen M.D."/>
            <person name="Lin M.F."/>
            <person name="Santos M.A."/>
            <person name="Sakthikumar S."/>
            <person name="Munro C.A."/>
            <person name="Rheinbay E."/>
            <person name="Grabherr M."/>
            <person name="Forche A."/>
            <person name="Reedy J.L."/>
            <person name="Agrafioti I."/>
            <person name="Arnaud M.B."/>
            <person name="Bates S."/>
            <person name="Brown A.J."/>
            <person name="Brunke S."/>
            <person name="Costanzo M.C."/>
            <person name="Fitzpatrick D.A."/>
            <person name="de Groot P.W."/>
            <person name="Harris D."/>
            <person name="Hoyer L.L."/>
            <person name="Hube B."/>
            <person name="Klis F.M."/>
            <person name="Kodira C."/>
            <person name="Lennard N."/>
            <person name="Logue M.E."/>
            <person name="Martin R."/>
            <person name="Neiman A.M."/>
            <person name="Nikolaou E."/>
            <person name="Quail M.A."/>
            <person name="Quinn J."/>
            <person name="Santos M.C."/>
            <person name="Schmitzberger F.F."/>
            <person name="Sherlock G."/>
            <person name="Shah P."/>
            <person name="Silverstein K.A."/>
            <person name="Skrzypek M.S."/>
            <person name="Soll D."/>
            <person name="Staggs R."/>
            <person name="Stansfield I."/>
            <person name="Stumpf M.P."/>
            <person name="Sudbery P.E."/>
            <person name="Srikantha T."/>
            <person name="Zeng Q."/>
            <person name="Berman J."/>
            <person name="Berriman M."/>
            <person name="Heitman J."/>
            <person name="Gow N.A."/>
            <person name="Lorenz M.C."/>
            <person name="Birren B.W."/>
            <person name="Kellis M."/>
            <person name="Cuomo C.A."/>
        </authorList>
    </citation>
    <scope>NUCLEOTIDE SEQUENCE [LARGE SCALE GENOMIC DNA]</scope>
    <source>
        <strain evidence="9">ATCC 11503 / BCRC 21390 / CBS 2605 / JCM 1781 / NBRC 1676 / NRRL YB-4239</strain>
    </source>
</reference>
<feature type="compositionally biased region" description="Polar residues" evidence="4">
    <location>
        <begin position="618"/>
        <end position="647"/>
    </location>
</feature>
<feature type="region of interest" description="Disordered" evidence="4">
    <location>
        <begin position="70"/>
        <end position="149"/>
    </location>
</feature>
<evidence type="ECO:0000256" key="4">
    <source>
        <dbReference type="SAM" id="MobiDB-lite"/>
    </source>
</evidence>
<feature type="region of interest" description="Disordered" evidence="4">
    <location>
        <begin position="418"/>
        <end position="574"/>
    </location>
</feature>
<evidence type="ECO:0000256" key="3">
    <source>
        <dbReference type="PROSITE-ProRule" id="PRU00192"/>
    </source>
</evidence>
<feature type="region of interest" description="Disordered" evidence="4">
    <location>
        <begin position="165"/>
        <end position="205"/>
    </location>
</feature>
<evidence type="ECO:0000313" key="9">
    <source>
        <dbReference type="Proteomes" id="UP000001996"/>
    </source>
</evidence>
<dbReference type="SMART" id="SM00326">
    <property type="entry name" value="SH3"/>
    <property type="match status" value="1"/>
</dbReference>
<keyword evidence="9" id="KW-1185">Reference proteome</keyword>
<dbReference type="InterPro" id="IPR011993">
    <property type="entry name" value="PH-like_dom_sf"/>
</dbReference>
<feature type="domain" description="SAM" evidence="7">
    <location>
        <begin position="274"/>
        <end position="339"/>
    </location>
</feature>
<feature type="region of interest" description="Disordered" evidence="4">
    <location>
        <begin position="980"/>
        <end position="1089"/>
    </location>
</feature>
<dbReference type="Proteomes" id="UP000001996">
    <property type="component" value="Unassembled WGS sequence"/>
</dbReference>
<feature type="region of interest" description="Disordered" evidence="4">
    <location>
        <begin position="593"/>
        <end position="687"/>
    </location>
</feature>
<dbReference type="STRING" id="379508.A5DS35"/>
<dbReference type="GO" id="GO:0055037">
    <property type="term" value="C:recycling endosome"/>
    <property type="evidence" value="ECO:0007669"/>
    <property type="project" value="TreeGrafter"/>
</dbReference>
<dbReference type="PANTHER" id="PTHR22902:SF27">
    <property type="entry name" value="PLECKSTRIN HOMOLOGY DOMAIN-CONTAINING FAMILY A MEMBER 3"/>
    <property type="match status" value="1"/>
</dbReference>
<evidence type="ECO:0000256" key="1">
    <source>
        <dbReference type="ARBA" id="ARBA00022443"/>
    </source>
</evidence>
<dbReference type="GO" id="GO:0001881">
    <property type="term" value="P:receptor recycling"/>
    <property type="evidence" value="ECO:0007669"/>
    <property type="project" value="TreeGrafter"/>
</dbReference>